<protein>
    <submittedName>
        <fullName evidence="3">ABC transporter substrate-binding protein</fullName>
    </submittedName>
</protein>
<name>A0A5Q0GZC8_SACSY</name>
<dbReference type="OrthoDB" id="9046151at2"/>
<dbReference type="GO" id="GO:0043190">
    <property type="term" value="C:ATP-binding cassette (ABC) transporter complex"/>
    <property type="evidence" value="ECO:0007669"/>
    <property type="project" value="InterPro"/>
</dbReference>
<dbReference type="Gene3D" id="3.40.190.10">
    <property type="entry name" value="Periplasmic binding protein-like II"/>
    <property type="match status" value="1"/>
</dbReference>
<evidence type="ECO:0000313" key="3">
    <source>
        <dbReference type="EMBL" id="QFZ19203.1"/>
    </source>
</evidence>
<dbReference type="InterPro" id="IPR030678">
    <property type="entry name" value="Peptide/Ni-bd"/>
</dbReference>
<dbReference type="Pfam" id="PF00496">
    <property type="entry name" value="SBP_bac_5"/>
    <property type="match status" value="1"/>
</dbReference>
<dbReference type="PROSITE" id="PS51257">
    <property type="entry name" value="PROKAR_LIPOPROTEIN"/>
    <property type="match status" value="1"/>
</dbReference>
<dbReference type="RefSeq" id="WP_051766713.1">
    <property type="nucleotide sequence ID" value="NZ_CP034550.1"/>
</dbReference>
<dbReference type="GO" id="GO:1904680">
    <property type="term" value="F:peptide transmembrane transporter activity"/>
    <property type="evidence" value="ECO:0007669"/>
    <property type="project" value="TreeGrafter"/>
</dbReference>
<dbReference type="KEGG" id="ssyi:EKG83_18700"/>
<dbReference type="PIRSF" id="PIRSF002741">
    <property type="entry name" value="MppA"/>
    <property type="match status" value="1"/>
</dbReference>
<dbReference type="GO" id="GO:0015833">
    <property type="term" value="P:peptide transport"/>
    <property type="evidence" value="ECO:0007669"/>
    <property type="project" value="TreeGrafter"/>
</dbReference>
<feature type="domain" description="Solute-binding protein family 5" evidence="2">
    <location>
        <begin position="89"/>
        <end position="444"/>
    </location>
</feature>
<dbReference type="Proteomes" id="UP000325787">
    <property type="component" value="Chromosome"/>
</dbReference>
<reference evidence="4" key="1">
    <citation type="journal article" date="2021" name="Curr. Microbiol.">
        <title>Complete genome of nocamycin-producing strain Saccharothrix syringae NRRL B-16468 reveals the biosynthetic potential for secondary metabolites.</title>
        <authorList>
            <person name="Mo X."/>
            <person name="Yang S."/>
        </authorList>
    </citation>
    <scope>NUCLEOTIDE SEQUENCE [LARGE SCALE GENOMIC DNA]</scope>
    <source>
        <strain evidence="4">ATCC 51364 / DSM 43886 / JCM 6844 / KCTC 9398 / NBRC 14523 / NRRL B-16468 / INA 2240</strain>
    </source>
</reference>
<accession>A0A5Q0GZC8</accession>
<dbReference type="PANTHER" id="PTHR30290">
    <property type="entry name" value="PERIPLASMIC BINDING COMPONENT OF ABC TRANSPORTER"/>
    <property type="match status" value="1"/>
</dbReference>
<keyword evidence="4" id="KW-1185">Reference proteome</keyword>
<feature type="chain" id="PRO_5038643119" evidence="1">
    <location>
        <begin position="22"/>
        <end position="551"/>
    </location>
</feature>
<dbReference type="InterPro" id="IPR000914">
    <property type="entry name" value="SBP_5_dom"/>
</dbReference>
<sequence>MRSPRRSPGLTARLTAALVSAALLLAGCAAGEAGQGPADQAPRRGGTLTLGTTGEPDSWDVHVSVSSLSALVLRAVHDSLVHQKPDGTFEPWLAKSWQISDDGLRYTFELREDVTFSDGTRFDAEAVKANFDHVVDPATKSRNAKTIIGPYAGTEVAGPFTAVVTFKSPYSPFLAAASTPYLGFHSPKVLADHRGDIASGGEYVVGTGPFVFSSLTAGQEAVFTRRPGYAWAPKSAPNQGEAHLDGYKVQFLSDDAARVGALSSGQLDVADQVPSTRLAELRGQGRVELQDRDNLGAPFTYNLNVTRAPLDEKDVRLAVQAAVDTESITKGLFQGAYNRAWSVLTAPTPGYAKEVEGTWGYDKGRAEKLLSGAGYTATDAEGYRTRDGRRLALDLVYASEFTSKEQLNYHTALKDALKQVGVELVLKPLDTAAVVRAFGGGDYHLGAFSFTSPDGSLLRTAFHSASLPGNGGSNVSRVADPEIDGWLDEALRTGDVAGQQALYGKVQRKVLAEGLVLPTYVGKRVFGIQHRVRGFELDVQNLPTLERVWVS</sequence>
<evidence type="ECO:0000256" key="1">
    <source>
        <dbReference type="SAM" id="SignalP"/>
    </source>
</evidence>
<keyword evidence="1" id="KW-0732">Signal</keyword>
<dbReference type="AlphaFoldDB" id="A0A5Q0GZC8"/>
<evidence type="ECO:0000259" key="2">
    <source>
        <dbReference type="Pfam" id="PF00496"/>
    </source>
</evidence>
<dbReference type="EMBL" id="CP034550">
    <property type="protein sequence ID" value="QFZ19203.1"/>
    <property type="molecule type" value="Genomic_DNA"/>
</dbReference>
<dbReference type="CDD" id="cd08492">
    <property type="entry name" value="PBP2_NikA_DppA_OppA_like_15"/>
    <property type="match status" value="1"/>
</dbReference>
<dbReference type="InterPro" id="IPR039424">
    <property type="entry name" value="SBP_5"/>
</dbReference>
<dbReference type="GO" id="GO:0042597">
    <property type="term" value="C:periplasmic space"/>
    <property type="evidence" value="ECO:0007669"/>
    <property type="project" value="UniProtKB-ARBA"/>
</dbReference>
<dbReference type="SUPFAM" id="SSF53850">
    <property type="entry name" value="Periplasmic binding protein-like II"/>
    <property type="match status" value="1"/>
</dbReference>
<organism evidence="3 4">
    <name type="scientific">Saccharothrix syringae</name>
    <name type="common">Nocardiopsis syringae</name>
    <dbReference type="NCBI Taxonomy" id="103733"/>
    <lineage>
        <taxon>Bacteria</taxon>
        <taxon>Bacillati</taxon>
        <taxon>Actinomycetota</taxon>
        <taxon>Actinomycetes</taxon>
        <taxon>Pseudonocardiales</taxon>
        <taxon>Pseudonocardiaceae</taxon>
        <taxon>Saccharothrix</taxon>
    </lineage>
</organism>
<dbReference type="Gene3D" id="3.10.105.10">
    <property type="entry name" value="Dipeptide-binding Protein, Domain 3"/>
    <property type="match status" value="1"/>
</dbReference>
<gene>
    <name evidence="3" type="ORF">EKG83_18700</name>
</gene>
<proteinExistence type="predicted"/>
<evidence type="ECO:0000313" key="4">
    <source>
        <dbReference type="Proteomes" id="UP000325787"/>
    </source>
</evidence>
<feature type="signal peptide" evidence="1">
    <location>
        <begin position="1"/>
        <end position="21"/>
    </location>
</feature>